<proteinExistence type="predicted"/>
<organism evidence="2 3">
    <name type="scientific">Labeo rohita</name>
    <name type="common">Indian major carp</name>
    <name type="synonym">Cyprinus rohita</name>
    <dbReference type="NCBI Taxonomy" id="84645"/>
    <lineage>
        <taxon>Eukaryota</taxon>
        <taxon>Metazoa</taxon>
        <taxon>Chordata</taxon>
        <taxon>Craniata</taxon>
        <taxon>Vertebrata</taxon>
        <taxon>Euteleostomi</taxon>
        <taxon>Actinopterygii</taxon>
        <taxon>Neopterygii</taxon>
        <taxon>Teleostei</taxon>
        <taxon>Ostariophysi</taxon>
        <taxon>Cypriniformes</taxon>
        <taxon>Cyprinidae</taxon>
        <taxon>Labeoninae</taxon>
        <taxon>Labeonini</taxon>
        <taxon>Labeo</taxon>
    </lineage>
</organism>
<dbReference type="EMBL" id="QBIY01011307">
    <property type="protein sequence ID" value="RXN32956.1"/>
    <property type="molecule type" value="Genomic_DNA"/>
</dbReference>
<sequence length="110" mass="11552">MEVLVPRSGQGWVRQRPPLSLSPGSPERGHRVPRLAWKSEARRPKPVSGELRPVKGLAFQGSGVRISAPGGGVDSGVAASERGRRGLSVEPAFKPLGPGLRVGARNYGGP</sequence>
<protein>
    <submittedName>
        <fullName evidence="2">Uncharacterized protein</fullName>
    </submittedName>
</protein>
<reference evidence="2 3" key="1">
    <citation type="submission" date="2018-03" db="EMBL/GenBank/DDBJ databases">
        <title>Draft genome sequence of Rohu Carp (Labeo rohita).</title>
        <authorList>
            <person name="Das P."/>
            <person name="Kushwaha B."/>
            <person name="Joshi C.G."/>
            <person name="Kumar D."/>
            <person name="Nagpure N.S."/>
            <person name="Sahoo L."/>
            <person name="Das S.P."/>
            <person name="Bit A."/>
            <person name="Patnaik S."/>
            <person name="Meher P.K."/>
            <person name="Jayasankar P."/>
            <person name="Koringa P.G."/>
            <person name="Patel N.V."/>
            <person name="Hinsu A.T."/>
            <person name="Kumar R."/>
            <person name="Pandey M."/>
            <person name="Agarwal S."/>
            <person name="Srivastava S."/>
            <person name="Singh M."/>
            <person name="Iquebal M.A."/>
            <person name="Jaiswal S."/>
            <person name="Angadi U.B."/>
            <person name="Kumar N."/>
            <person name="Raza M."/>
            <person name="Shah T.M."/>
            <person name="Rai A."/>
            <person name="Jena J.K."/>
        </authorList>
    </citation>
    <scope>NUCLEOTIDE SEQUENCE [LARGE SCALE GENOMIC DNA]</scope>
    <source>
        <strain evidence="2">DASCIFA01</strain>
        <tissue evidence="2">Testis</tissue>
    </source>
</reference>
<keyword evidence="3" id="KW-1185">Reference proteome</keyword>
<gene>
    <name evidence="2" type="ORF">ROHU_015944</name>
</gene>
<evidence type="ECO:0000256" key="1">
    <source>
        <dbReference type="SAM" id="MobiDB-lite"/>
    </source>
</evidence>
<dbReference type="AlphaFoldDB" id="A0A498NMF7"/>
<evidence type="ECO:0000313" key="3">
    <source>
        <dbReference type="Proteomes" id="UP000290572"/>
    </source>
</evidence>
<feature type="region of interest" description="Disordered" evidence="1">
    <location>
        <begin position="1"/>
        <end position="110"/>
    </location>
</feature>
<accession>A0A498NMF7</accession>
<dbReference type="Proteomes" id="UP000290572">
    <property type="component" value="Unassembled WGS sequence"/>
</dbReference>
<evidence type="ECO:0000313" key="2">
    <source>
        <dbReference type="EMBL" id="RXN32956.1"/>
    </source>
</evidence>
<comment type="caution">
    <text evidence="2">The sequence shown here is derived from an EMBL/GenBank/DDBJ whole genome shotgun (WGS) entry which is preliminary data.</text>
</comment>
<name>A0A498NMF7_LABRO</name>